<name>A0A2T5JGC8_9SPHI</name>
<comment type="subcellular location">
    <subcellularLocation>
        <location evidence="1 8">Cell outer membrane</location>
        <topology evidence="1 8">Multi-pass membrane protein</topology>
    </subcellularLocation>
</comment>
<keyword evidence="4 8" id="KW-0812">Transmembrane</keyword>
<feature type="domain" description="TonB-dependent receptor plug" evidence="12">
    <location>
        <begin position="127"/>
        <end position="231"/>
    </location>
</feature>
<dbReference type="InterPro" id="IPR023997">
    <property type="entry name" value="TonB-dep_OMP_SusC/RagA_CS"/>
</dbReference>
<dbReference type="GO" id="GO:0009279">
    <property type="term" value="C:cell outer membrane"/>
    <property type="evidence" value="ECO:0007669"/>
    <property type="project" value="UniProtKB-SubCell"/>
</dbReference>
<feature type="signal peptide" evidence="10">
    <location>
        <begin position="1"/>
        <end position="23"/>
    </location>
</feature>
<feature type="chain" id="PRO_5015544668" evidence="10">
    <location>
        <begin position="24"/>
        <end position="988"/>
    </location>
</feature>
<dbReference type="Pfam" id="PF13620">
    <property type="entry name" value="CarboxypepD_reg"/>
    <property type="match status" value="1"/>
</dbReference>
<gene>
    <name evidence="13" type="ORF">C8P68_101695</name>
</gene>
<dbReference type="Gene3D" id="2.170.130.10">
    <property type="entry name" value="TonB-dependent receptor, plug domain"/>
    <property type="match status" value="1"/>
</dbReference>
<dbReference type="SUPFAM" id="SSF49464">
    <property type="entry name" value="Carboxypeptidase regulatory domain-like"/>
    <property type="match status" value="1"/>
</dbReference>
<keyword evidence="5 9" id="KW-0798">TonB box</keyword>
<comment type="caution">
    <text evidence="13">The sequence shown here is derived from an EMBL/GenBank/DDBJ whole genome shotgun (WGS) entry which is preliminary data.</text>
</comment>
<evidence type="ECO:0000313" key="13">
    <source>
        <dbReference type="EMBL" id="PTR01461.1"/>
    </source>
</evidence>
<evidence type="ECO:0000256" key="3">
    <source>
        <dbReference type="ARBA" id="ARBA00022452"/>
    </source>
</evidence>
<keyword evidence="7 8" id="KW-0998">Cell outer membrane</keyword>
<dbReference type="InterPro" id="IPR000531">
    <property type="entry name" value="Beta-barrel_TonB"/>
</dbReference>
<dbReference type="AlphaFoldDB" id="A0A2T5JGC8"/>
<dbReference type="NCBIfam" id="TIGR04056">
    <property type="entry name" value="OMP_RagA_SusC"/>
    <property type="match status" value="1"/>
</dbReference>
<dbReference type="PROSITE" id="PS52016">
    <property type="entry name" value="TONB_DEPENDENT_REC_3"/>
    <property type="match status" value="1"/>
</dbReference>
<dbReference type="InterPro" id="IPR023996">
    <property type="entry name" value="TonB-dep_OMP_SusC/RagA"/>
</dbReference>
<dbReference type="InterPro" id="IPR008969">
    <property type="entry name" value="CarboxyPept-like_regulatory"/>
</dbReference>
<dbReference type="OrthoDB" id="9768177at2"/>
<dbReference type="RefSeq" id="WP_107826847.1">
    <property type="nucleotide sequence ID" value="NZ_CP160205.1"/>
</dbReference>
<dbReference type="Gene3D" id="2.40.170.20">
    <property type="entry name" value="TonB-dependent receptor, beta-barrel domain"/>
    <property type="match status" value="1"/>
</dbReference>
<evidence type="ECO:0000256" key="4">
    <source>
        <dbReference type="ARBA" id="ARBA00022692"/>
    </source>
</evidence>
<sequence>MTRAKKWLLILLMPWWYALHAHAQMPQVTGRVQDEDGGPLPNVVVTLKSAFANYHTLTDASGNFNFNNAFYGGPYTIIFSYVGFDEQQLSDYVLKPGNLITISVKLKSAVKALQQVVVVGYGTTFKTDISSAVTIVPSSELSRGVVTSVGELLQGRVAGLDISKDGNPNGLPMVILRGPSTLNLAQQPFYVIDDVPDADISLVSPDDIMSVEVLKDAAATAIYGNRAANGVIYITTRKGKPGNMQTVYNGYVGVQKISNTIEVATASELRDFLKANNKALAPADDNGANTDWQKEVSRTGFAQNHNLSFNGGTDKLLYSGSMNYFKNEAILKKSFLERFAGRITLEHKALNNRVKFKYSLYNTISNQGDVDSLVFSNVLTFLPTLNIYNSDGTFHEDLTRTKTYNPLALIENNQYNTKINTFLGTAGMEAQLPFGITWNFNLDYQTRTTNYNSYYNSYSKLAYSLNGEALRSTYQDLKRVVETYFGYEFKWRKNHHLKFLLGYSWQQDDNGDGFQTTNINFPSDATGYYNLGLGQPPPGFIPNYGTTSLETLRLISFYSRINYNYKNQLLFQASLRRDGSSAFGINHRWGYFPSVSAAWRLVETKFIKQFNSISDLKLRLSYGITGNTIGFDPLTPLLLNGSTGAFYYNGTYIKSIGPIQNPNPNLQWEKTGQVNAGLDFGLFNNRVTGTIDVYDKNTTGIIYKYQQPASASYTPGNVIYANAGSMNNRGIEFSLSATPVDTKTFKWSGNLNLAHNRNEVTTLSNNIYKVNYILTGLTSNAGQSSVYSQIIQAGYPVGEFYTLHYLGKNAAGVSMFEDANGKPTTAPKSTDQRYMGDAQPRLVFGFSNSFKLYSWSLDLFFRGVTGNKILNATLAAINSPSDATNHNIPKQTLSESYNDFNANLYSDRYLESGSYLRLDNLTLGYTFNTKSKYVKSIKARLTGTNLFTLTGYSGIDPEMNVGTITPGIDNHNYYPKTRSFIAGLAFEL</sequence>
<organism evidence="13 14">
    <name type="scientific">Mucilaginibacter yixingensis</name>
    <dbReference type="NCBI Taxonomy" id="1295612"/>
    <lineage>
        <taxon>Bacteria</taxon>
        <taxon>Pseudomonadati</taxon>
        <taxon>Bacteroidota</taxon>
        <taxon>Sphingobacteriia</taxon>
        <taxon>Sphingobacteriales</taxon>
        <taxon>Sphingobacteriaceae</taxon>
        <taxon>Mucilaginibacter</taxon>
    </lineage>
</organism>
<evidence type="ECO:0000256" key="1">
    <source>
        <dbReference type="ARBA" id="ARBA00004571"/>
    </source>
</evidence>
<dbReference type="Pfam" id="PF00593">
    <property type="entry name" value="TonB_dep_Rec_b-barrel"/>
    <property type="match status" value="1"/>
</dbReference>
<dbReference type="InterPro" id="IPR039426">
    <property type="entry name" value="TonB-dep_rcpt-like"/>
</dbReference>
<dbReference type="InterPro" id="IPR036942">
    <property type="entry name" value="Beta-barrel_TonB_sf"/>
</dbReference>
<keyword evidence="10" id="KW-0732">Signal</keyword>
<evidence type="ECO:0000256" key="8">
    <source>
        <dbReference type="PROSITE-ProRule" id="PRU01360"/>
    </source>
</evidence>
<proteinExistence type="inferred from homology"/>
<keyword evidence="2 8" id="KW-0813">Transport</keyword>
<dbReference type="Gene3D" id="2.60.40.1120">
    <property type="entry name" value="Carboxypeptidase-like, regulatory domain"/>
    <property type="match status" value="1"/>
</dbReference>
<evidence type="ECO:0000259" key="11">
    <source>
        <dbReference type="Pfam" id="PF00593"/>
    </source>
</evidence>
<evidence type="ECO:0000256" key="10">
    <source>
        <dbReference type="SAM" id="SignalP"/>
    </source>
</evidence>
<evidence type="ECO:0000256" key="6">
    <source>
        <dbReference type="ARBA" id="ARBA00023136"/>
    </source>
</evidence>
<dbReference type="InterPro" id="IPR037066">
    <property type="entry name" value="Plug_dom_sf"/>
</dbReference>
<evidence type="ECO:0000256" key="7">
    <source>
        <dbReference type="ARBA" id="ARBA00023237"/>
    </source>
</evidence>
<evidence type="ECO:0000259" key="12">
    <source>
        <dbReference type="Pfam" id="PF07715"/>
    </source>
</evidence>
<keyword evidence="14" id="KW-1185">Reference proteome</keyword>
<evidence type="ECO:0000256" key="5">
    <source>
        <dbReference type="ARBA" id="ARBA00023077"/>
    </source>
</evidence>
<dbReference type="Proteomes" id="UP000244168">
    <property type="component" value="Unassembled WGS sequence"/>
</dbReference>
<evidence type="ECO:0000256" key="9">
    <source>
        <dbReference type="RuleBase" id="RU003357"/>
    </source>
</evidence>
<dbReference type="InterPro" id="IPR012910">
    <property type="entry name" value="Plug_dom"/>
</dbReference>
<keyword evidence="3 8" id="KW-1134">Transmembrane beta strand</keyword>
<evidence type="ECO:0000256" key="2">
    <source>
        <dbReference type="ARBA" id="ARBA00022448"/>
    </source>
</evidence>
<keyword evidence="6 8" id="KW-0472">Membrane</keyword>
<dbReference type="Pfam" id="PF07715">
    <property type="entry name" value="Plug"/>
    <property type="match status" value="1"/>
</dbReference>
<reference evidence="13 14" key="1">
    <citation type="submission" date="2018-04" db="EMBL/GenBank/DDBJ databases">
        <title>Genomic Encyclopedia of Archaeal and Bacterial Type Strains, Phase II (KMG-II): from individual species to whole genera.</title>
        <authorList>
            <person name="Goeker M."/>
        </authorList>
    </citation>
    <scope>NUCLEOTIDE SEQUENCE [LARGE SCALE GENOMIC DNA]</scope>
    <source>
        <strain evidence="13 14">DSM 26809</strain>
    </source>
</reference>
<dbReference type="NCBIfam" id="TIGR04057">
    <property type="entry name" value="SusC_RagA_signa"/>
    <property type="match status" value="1"/>
</dbReference>
<dbReference type="EMBL" id="QAOQ01000001">
    <property type="protein sequence ID" value="PTR01461.1"/>
    <property type="molecule type" value="Genomic_DNA"/>
</dbReference>
<feature type="domain" description="TonB-dependent receptor-like beta-barrel" evidence="11">
    <location>
        <begin position="386"/>
        <end position="946"/>
    </location>
</feature>
<dbReference type="SUPFAM" id="SSF56935">
    <property type="entry name" value="Porins"/>
    <property type="match status" value="1"/>
</dbReference>
<comment type="similarity">
    <text evidence="8 9">Belongs to the TonB-dependent receptor family.</text>
</comment>
<accession>A0A2T5JGC8</accession>
<protein>
    <submittedName>
        <fullName evidence="13">Iron complex outermembrane receptor protein</fullName>
    </submittedName>
</protein>
<evidence type="ECO:0000313" key="14">
    <source>
        <dbReference type="Proteomes" id="UP000244168"/>
    </source>
</evidence>
<keyword evidence="13" id="KW-0675">Receptor</keyword>